<dbReference type="CDD" id="cd17932">
    <property type="entry name" value="DEXQc_UvrD"/>
    <property type="match status" value="1"/>
</dbReference>
<dbReference type="Pfam" id="PF13361">
    <property type="entry name" value="UvrD_C"/>
    <property type="match status" value="2"/>
</dbReference>
<evidence type="ECO:0000256" key="9">
    <source>
        <dbReference type="ARBA" id="ARBA00048988"/>
    </source>
</evidence>
<keyword evidence="6" id="KW-0413">Isomerase</keyword>
<dbReference type="Pfam" id="PF00580">
    <property type="entry name" value="UvrD-helicase"/>
    <property type="match status" value="1"/>
</dbReference>
<gene>
    <name evidence="13" type="ORF">CKO28_02505</name>
</gene>
<feature type="domain" description="UvrD-like helicase C-terminal" evidence="12">
    <location>
        <begin position="284"/>
        <end position="539"/>
    </location>
</feature>
<dbReference type="Gene3D" id="1.10.10.160">
    <property type="match status" value="1"/>
</dbReference>
<feature type="binding site" evidence="10">
    <location>
        <begin position="25"/>
        <end position="32"/>
    </location>
    <ligand>
        <name>ATP</name>
        <dbReference type="ChEBI" id="CHEBI:30616"/>
    </ligand>
</feature>
<accession>A0ABS1D920</accession>
<dbReference type="RefSeq" id="WP_200338971.1">
    <property type="nucleotide sequence ID" value="NZ_NRRL01000003.1"/>
</dbReference>
<comment type="similarity">
    <text evidence="1">Belongs to the helicase family. UvrD subfamily.</text>
</comment>
<reference evidence="13 14" key="1">
    <citation type="journal article" date="2020" name="Microorganisms">
        <title>Osmotic Adaptation and Compatible Solute Biosynthesis of Phototrophic Bacteria as Revealed from Genome Analyses.</title>
        <authorList>
            <person name="Imhoff J.F."/>
            <person name="Rahn T."/>
            <person name="Kunzel S."/>
            <person name="Keller A."/>
            <person name="Neulinger S.C."/>
        </authorList>
    </citation>
    <scope>NUCLEOTIDE SEQUENCE [LARGE SCALE GENOMIC DNA]</scope>
    <source>
        <strain evidence="13 14">DSM 9895</strain>
    </source>
</reference>
<protein>
    <recommendedName>
        <fullName evidence="8">DNA 3'-5' helicase</fullName>
        <ecNumber evidence="8">5.6.2.4</ecNumber>
    </recommendedName>
</protein>
<evidence type="ECO:0000256" key="8">
    <source>
        <dbReference type="ARBA" id="ARBA00034808"/>
    </source>
</evidence>
<organism evidence="13 14">
    <name type="scientific">Rhodovibrio sodomensis</name>
    <dbReference type="NCBI Taxonomy" id="1088"/>
    <lineage>
        <taxon>Bacteria</taxon>
        <taxon>Pseudomonadati</taxon>
        <taxon>Pseudomonadota</taxon>
        <taxon>Alphaproteobacteria</taxon>
        <taxon>Rhodospirillales</taxon>
        <taxon>Rhodovibrionaceae</taxon>
        <taxon>Rhodovibrio</taxon>
    </lineage>
</organism>
<evidence type="ECO:0000256" key="4">
    <source>
        <dbReference type="ARBA" id="ARBA00022806"/>
    </source>
</evidence>
<evidence type="ECO:0000256" key="3">
    <source>
        <dbReference type="ARBA" id="ARBA00022801"/>
    </source>
</evidence>
<evidence type="ECO:0000256" key="1">
    <source>
        <dbReference type="ARBA" id="ARBA00009922"/>
    </source>
</evidence>
<dbReference type="PANTHER" id="PTHR11070:SF59">
    <property type="entry name" value="DNA 3'-5' HELICASE"/>
    <property type="match status" value="1"/>
</dbReference>
<evidence type="ECO:0000313" key="13">
    <source>
        <dbReference type="EMBL" id="MBK1666913.1"/>
    </source>
</evidence>
<feature type="domain" description="UvrD-like helicase ATP-binding" evidence="11">
    <location>
        <begin position="4"/>
        <end position="283"/>
    </location>
</feature>
<dbReference type="InterPro" id="IPR014016">
    <property type="entry name" value="UvrD-like_ATP-bd"/>
</dbReference>
<keyword evidence="2 10" id="KW-0547">Nucleotide-binding</keyword>
<evidence type="ECO:0000256" key="10">
    <source>
        <dbReference type="PROSITE-ProRule" id="PRU00560"/>
    </source>
</evidence>
<evidence type="ECO:0000313" key="14">
    <source>
        <dbReference type="Proteomes" id="UP001296873"/>
    </source>
</evidence>
<evidence type="ECO:0000256" key="7">
    <source>
        <dbReference type="ARBA" id="ARBA00034617"/>
    </source>
</evidence>
<dbReference type="InterPro" id="IPR014017">
    <property type="entry name" value="DNA_helicase_UvrD-like_C"/>
</dbReference>
<keyword evidence="4 10" id="KW-0347">Helicase</keyword>
<dbReference type="PROSITE" id="PS51198">
    <property type="entry name" value="UVRD_HELICASE_ATP_BIND"/>
    <property type="match status" value="1"/>
</dbReference>
<dbReference type="SUPFAM" id="SSF52540">
    <property type="entry name" value="P-loop containing nucleoside triphosphate hydrolases"/>
    <property type="match status" value="1"/>
</dbReference>
<comment type="caution">
    <text evidence="13">The sequence shown here is derived from an EMBL/GenBank/DDBJ whole genome shotgun (WGS) entry which is preliminary data.</text>
</comment>
<dbReference type="Gene3D" id="3.40.50.300">
    <property type="entry name" value="P-loop containing nucleotide triphosphate hydrolases"/>
    <property type="match status" value="3"/>
</dbReference>
<comment type="catalytic activity">
    <reaction evidence="7">
        <text>Couples ATP hydrolysis with the unwinding of duplex DNA by translocating in the 3'-5' direction.</text>
        <dbReference type="EC" id="5.6.2.4"/>
    </reaction>
</comment>
<dbReference type="EC" id="5.6.2.4" evidence="8"/>
<proteinExistence type="inferred from homology"/>
<dbReference type="PROSITE" id="PS51217">
    <property type="entry name" value="UVRD_HELICASE_CTER"/>
    <property type="match status" value="1"/>
</dbReference>
<dbReference type="EMBL" id="NRRL01000003">
    <property type="protein sequence ID" value="MBK1666913.1"/>
    <property type="molecule type" value="Genomic_DNA"/>
</dbReference>
<evidence type="ECO:0000259" key="11">
    <source>
        <dbReference type="PROSITE" id="PS51198"/>
    </source>
</evidence>
<keyword evidence="5 10" id="KW-0067">ATP-binding</keyword>
<evidence type="ECO:0000259" key="12">
    <source>
        <dbReference type="PROSITE" id="PS51217"/>
    </source>
</evidence>
<evidence type="ECO:0000256" key="2">
    <source>
        <dbReference type="ARBA" id="ARBA00022741"/>
    </source>
</evidence>
<dbReference type="InterPro" id="IPR013986">
    <property type="entry name" value="DExx_box_DNA_helicase_dom_sf"/>
</dbReference>
<dbReference type="PANTHER" id="PTHR11070">
    <property type="entry name" value="UVRD / RECB / PCRA DNA HELICASE FAMILY MEMBER"/>
    <property type="match status" value="1"/>
</dbReference>
<dbReference type="InterPro" id="IPR000212">
    <property type="entry name" value="DNA_helicase_UvrD/REP"/>
</dbReference>
<dbReference type="Gene3D" id="1.10.486.10">
    <property type="entry name" value="PCRA, domain 4"/>
    <property type="match status" value="1"/>
</dbReference>
<keyword evidence="3 10" id="KW-0378">Hydrolase</keyword>
<dbReference type="Proteomes" id="UP001296873">
    <property type="component" value="Unassembled WGS sequence"/>
</dbReference>
<evidence type="ECO:0000256" key="5">
    <source>
        <dbReference type="ARBA" id="ARBA00022840"/>
    </source>
</evidence>
<evidence type="ECO:0000256" key="6">
    <source>
        <dbReference type="ARBA" id="ARBA00023235"/>
    </source>
</evidence>
<keyword evidence="14" id="KW-1185">Reference proteome</keyword>
<name>A0ABS1D920_9PROT</name>
<comment type="catalytic activity">
    <reaction evidence="9">
        <text>ATP + H2O = ADP + phosphate + H(+)</text>
        <dbReference type="Rhea" id="RHEA:13065"/>
        <dbReference type="ChEBI" id="CHEBI:15377"/>
        <dbReference type="ChEBI" id="CHEBI:15378"/>
        <dbReference type="ChEBI" id="CHEBI:30616"/>
        <dbReference type="ChEBI" id="CHEBI:43474"/>
        <dbReference type="ChEBI" id="CHEBI:456216"/>
        <dbReference type="EC" id="5.6.2.4"/>
    </reaction>
</comment>
<dbReference type="InterPro" id="IPR027417">
    <property type="entry name" value="P-loop_NTPase"/>
</dbReference>
<sequence length="577" mass="63910">MDIDQLNPEQSRAAAHLDGPMLVVSGPGTGKTTALAARYRELLRRGVEPERILAITFTRKAAQHMLARITREVGVEAKRTAIGTFHSIALFVIKNWPQAFGELPSRRILGDSEPELIVLKLAGELDVPSDGLADAIERYKDQLITPEQAIADARKAQGVARHGAEVRARVYARYQKELAQRNAIDFGDIVMAVVRAMAQDKRLLATLRERYTHVMIDEFQDINKAQYRLVQLLAGKGGNVWAIGDPDQSIYGFRGSDIRYILNFDRLFPGRRRIELVQNYRSCQGILDVATGLISNNRLRFGAKELRAYRSDAAALRLHEARDSMHEAEWVADEIERLAGEGVPYEEMAVLVRVAHHGTWIEQALSRRGIPFELLGVTNFWTLTEVKRALRAIQEVTGTQVAPDSEPTPRWLMEKIGEPSGNFVKDARSVCHAVARSPSKVITGQRREAWQAAMNVLAEEIKVLGSPKAFGDFVKARGAVGQRGDQKGVSLGTIHAAKGLEWSAVFLAACEEGVLPHAKNDDIEEERRLAFVAITRARSFVGVSYALSRGRQEAAPSPFVGEMLRAAGPGLFKRSSD</sequence>